<dbReference type="RefSeq" id="WP_145364754.1">
    <property type="nucleotide sequence ID" value="NZ_CP036268.1"/>
</dbReference>
<protein>
    <submittedName>
        <fullName evidence="3">Uncharacterized protein</fullName>
    </submittedName>
</protein>
<dbReference type="KEGG" id="svp:Pan189_30650"/>
<feature type="transmembrane region" description="Helical" evidence="2">
    <location>
        <begin position="25"/>
        <end position="44"/>
    </location>
</feature>
<feature type="region of interest" description="Disordered" evidence="1">
    <location>
        <begin position="1"/>
        <end position="20"/>
    </location>
</feature>
<evidence type="ECO:0000313" key="4">
    <source>
        <dbReference type="Proteomes" id="UP000317318"/>
    </source>
</evidence>
<name>A0A517R453_9PLAN</name>
<feature type="region of interest" description="Disordered" evidence="1">
    <location>
        <begin position="143"/>
        <end position="168"/>
    </location>
</feature>
<dbReference type="Proteomes" id="UP000317318">
    <property type="component" value="Chromosome"/>
</dbReference>
<dbReference type="EMBL" id="CP036268">
    <property type="protein sequence ID" value="QDT38669.1"/>
    <property type="molecule type" value="Genomic_DNA"/>
</dbReference>
<evidence type="ECO:0000256" key="1">
    <source>
        <dbReference type="SAM" id="MobiDB-lite"/>
    </source>
</evidence>
<keyword evidence="4" id="KW-1185">Reference proteome</keyword>
<reference evidence="3 4" key="1">
    <citation type="submission" date="2019-02" db="EMBL/GenBank/DDBJ databases">
        <title>Deep-cultivation of Planctomycetes and their phenomic and genomic characterization uncovers novel biology.</title>
        <authorList>
            <person name="Wiegand S."/>
            <person name="Jogler M."/>
            <person name="Boedeker C."/>
            <person name="Pinto D."/>
            <person name="Vollmers J."/>
            <person name="Rivas-Marin E."/>
            <person name="Kohn T."/>
            <person name="Peeters S.H."/>
            <person name="Heuer A."/>
            <person name="Rast P."/>
            <person name="Oberbeckmann S."/>
            <person name="Bunk B."/>
            <person name="Jeske O."/>
            <person name="Meyerdierks A."/>
            <person name="Storesund J.E."/>
            <person name="Kallscheuer N."/>
            <person name="Luecker S."/>
            <person name="Lage O.M."/>
            <person name="Pohl T."/>
            <person name="Merkel B.J."/>
            <person name="Hornburger P."/>
            <person name="Mueller R.-W."/>
            <person name="Bruemmer F."/>
            <person name="Labrenz M."/>
            <person name="Spormann A.M."/>
            <person name="Op den Camp H."/>
            <person name="Overmann J."/>
            <person name="Amann R."/>
            <person name="Jetten M.S.M."/>
            <person name="Mascher T."/>
            <person name="Medema M.H."/>
            <person name="Devos D.P."/>
            <person name="Kaster A.-K."/>
            <person name="Ovreas L."/>
            <person name="Rohde M."/>
            <person name="Galperin M.Y."/>
            <person name="Jogler C."/>
        </authorList>
    </citation>
    <scope>NUCLEOTIDE SEQUENCE [LARGE SCALE GENOMIC DNA]</scope>
    <source>
        <strain evidence="3 4">Pan189</strain>
    </source>
</reference>
<keyword evidence="2" id="KW-0812">Transmembrane</keyword>
<organism evidence="3 4">
    <name type="scientific">Stratiformator vulcanicus</name>
    <dbReference type="NCBI Taxonomy" id="2527980"/>
    <lineage>
        <taxon>Bacteria</taxon>
        <taxon>Pseudomonadati</taxon>
        <taxon>Planctomycetota</taxon>
        <taxon>Planctomycetia</taxon>
        <taxon>Planctomycetales</taxon>
        <taxon>Planctomycetaceae</taxon>
        <taxon>Stratiformator</taxon>
    </lineage>
</organism>
<proteinExistence type="predicted"/>
<sequence>MSTTSSDQSLENKESPNKKRSGGRWLVAILVFVAICIGLVWLAGRATTIMRQDYAMAWSAELLVFYMQNNGDELPEDFRPLAKYHDILRKNKDARYKYPFSAMLKLVEYDFDVDVDQLRQETVEGGITHDVVKLKEGTPKHWFAPPPNEILSDYLGASDDSGDDSNGE</sequence>
<accession>A0A517R453</accession>
<dbReference type="AlphaFoldDB" id="A0A517R453"/>
<keyword evidence="2" id="KW-0472">Membrane</keyword>
<keyword evidence="2" id="KW-1133">Transmembrane helix</keyword>
<gene>
    <name evidence="3" type="ORF">Pan189_30650</name>
</gene>
<evidence type="ECO:0000256" key="2">
    <source>
        <dbReference type="SAM" id="Phobius"/>
    </source>
</evidence>
<evidence type="ECO:0000313" key="3">
    <source>
        <dbReference type="EMBL" id="QDT38669.1"/>
    </source>
</evidence>